<dbReference type="AlphaFoldDB" id="A0A193GFB6"/>
<evidence type="ECO:0008006" key="5">
    <source>
        <dbReference type="Google" id="ProtNLM"/>
    </source>
</evidence>
<dbReference type="InterPro" id="IPR042100">
    <property type="entry name" value="Bug_dom1"/>
</dbReference>
<gene>
    <name evidence="3" type="ORF">BAU07_14515</name>
</gene>
<sequence>MMMNKRFGAGARRLTALFALSLCAVAAHADYPDRPIQAVSPYAAGGANDFLTRLMAQNMGAVLKTSIVVENKAGANGIVGAGFVAKSAPDGYTLLMGNSATHGTNPTLYKALPYDPTADFAPVGMVASVPIVLAVDSKLGVNSVAELIAYGKSHPGKLAFGSSGVGGTGHLCGEAFKAATGLDMVHVPYKGDAPAVADAMGGQVSMAFVGVASAAPLLASGRIKILAVASTHRSGSLPNVPTMAEAGYKDLQFAQWYALFARAGTPAGAIEKLNHATKVVLASDDVKKSLATQGADPEYMTPDQLRAFYQSEIKRFADIIQRLDIRTE</sequence>
<evidence type="ECO:0000313" key="4">
    <source>
        <dbReference type="Proteomes" id="UP000091926"/>
    </source>
</evidence>
<organism evidence="3 4">
    <name type="scientific">Bordetella flabilis</name>
    <dbReference type="NCBI Taxonomy" id="463014"/>
    <lineage>
        <taxon>Bacteria</taxon>
        <taxon>Pseudomonadati</taxon>
        <taxon>Pseudomonadota</taxon>
        <taxon>Betaproteobacteria</taxon>
        <taxon>Burkholderiales</taxon>
        <taxon>Alcaligenaceae</taxon>
        <taxon>Bordetella</taxon>
    </lineage>
</organism>
<dbReference type="CDD" id="cd07012">
    <property type="entry name" value="PBP2_Bug_TTT"/>
    <property type="match status" value="1"/>
</dbReference>
<dbReference type="Pfam" id="PF03401">
    <property type="entry name" value="TctC"/>
    <property type="match status" value="1"/>
</dbReference>
<feature type="chain" id="PRO_5008259002" description="ABC transporter substrate-binding protein" evidence="2">
    <location>
        <begin position="30"/>
        <end position="328"/>
    </location>
</feature>
<dbReference type="Gene3D" id="3.40.190.150">
    <property type="entry name" value="Bordetella uptake gene, domain 1"/>
    <property type="match status" value="1"/>
</dbReference>
<evidence type="ECO:0000256" key="2">
    <source>
        <dbReference type="SAM" id="SignalP"/>
    </source>
</evidence>
<reference evidence="3 4" key="1">
    <citation type="submission" date="2016-06" db="EMBL/GenBank/DDBJ databases">
        <title>Complete genome sequences of Bordetella bronchialis and Bordetella flabilis.</title>
        <authorList>
            <person name="LiPuma J.J."/>
            <person name="Spilker T."/>
        </authorList>
    </citation>
    <scope>NUCLEOTIDE SEQUENCE [LARGE SCALE GENOMIC DNA]</scope>
    <source>
        <strain evidence="3 4">AU10664</strain>
    </source>
</reference>
<evidence type="ECO:0000313" key="3">
    <source>
        <dbReference type="EMBL" id="ANN78146.1"/>
    </source>
</evidence>
<dbReference type="KEGG" id="bfz:BAU07_14515"/>
<proteinExistence type="inferred from homology"/>
<name>A0A193GFB6_9BORD</name>
<feature type="signal peptide" evidence="2">
    <location>
        <begin position="1"/>
        <end position="29"/>
    </location>
</feature>
<dbReference type="InterPro" id="IPR005064">
    <property type="entry name" value="BUG"/>
</dbReference>
<dbReference type="PIRSF" id="PIRSF017082">
    <property type="entry name" value="YflP"/>
    <property type="match status" value="1"/>
</dbReference>
<accession>A0A193GFB6</accession>
<dbReference type="SUPFAM" id="SSF53850">
    <property type="entry name" value="Periplasmic binding protein-like II"/>
    <property type="match status" value="1"/>
</dbReference>
<dbReference type="Proteomes" id="UP000091926">
    <property type="component" value="Chromosome"/>
</dbReference>
<comment type="similarity">
    <text evidence="1">Belongs to the UPF0065 (bug) family.</text>
</comment>
<dbReference type="EMBL" id="CP016172">
    <property type="protein sequence ID" value="ANN78146.1"/>
    <property type="molecule type" value="Genomic_DNA"/>
</dbReference>
<keyword evidence="4" id="KW-1185">Reference proteome</keyword>
<dbReference type="PANTHER" id="PTHR42928:SF5">
    <property type="entry name" value="BLR1237 PROTEIN"/>
    <property type="match status" value="1"/>
</dbReference>
<protein>
    <recommendedName>
        <fullName evidence="5">ABC transporter substrate-binding protein</fullName>
    </recommendedName>
</protein>
<dbReference type="PANTHER" id="PTHR42928">
    <property type="entry name" value="TRICARBOXYLATE-BINDING PROTEIN"/>
    <property type="match status" value="1"/>
</dbReference>
<evidence type="ECO:0000256" key="1">
    <source>
        <dbReference type="ARBA" id="ARBA00006987"/>
    </source>
</evidence>
<dbReference type="Gene3D" id="3.40.190.10">
    <property type="entry name" value="Periplasmic binding protein-like II"/>
    <property type="match status" value="1"/>
</dbReference>
<keyword evidence="2" id="KW-0732">Signal</keyword>
<dbReference type="STRING" id="463014.BAU07_14515"/>